<dbReference type="EMBL" id="LT629688">
    <property type="protein sequence ID" value="SDD17096.1"/>
    <property type="molecule type" value="Genomic_DNA"/>
</dbReference>
<feature type="compositionally biased region" description="Gly residues" evidence="1">
    <location>
        <begin position="265"/>
        <end position="283"/>
    </location>
</feature>
<reference evidence="2 3" key="1">
    <citation type="submission" date="2016-10" db="EMBL/GenBank/DDBJ databases">
        <authorList>
            <person name="de Groot N.N."/>
        </authorList>
    </citation>
    <scope>NUCLEOTIDE SEQUENCE [LARGE SCALE GENOMIC DNA]</scope>
    <source>
        <strain evidence="2 3">MON 2.2</strain>
    </source>
</reference>
<dbReference type="AlphaFoldDB" id="A0A1G6SLU2"/>
<feature type="compositionally biased region" description="Gly residues" evidence="1">
    <location>
        <begin position="343"/>
        <end position="401"/>
    </location>
</feature>
<keyword evidence="3" id="KW-1185">Reference proteome</keyword>
<feature type="region of interest" description="Disordered" evidence="1">
    <location>
        <begin position="237"/>
        <end position="408"/>
    </location>
</feature>
<feature type="region of interest" description="Disordered" evidence="1">
    <location>
        <begin position="426"/>
        <end position="572"/>
    </location>
</feature>
<feature type="compositionally biased region" description="Gly residues" evidence="1">
    <location>
        <begin position="488"/>
        <end position="529"/>
    </location>
</feature>
<feature type="compositionally biased region" description="Low complexity" evidence="1">
    <location>
        <begin position="436"/>
        <end position="445"/>
    </location>
</feature>
<dbReference type="OrthoDB" id="3732591at2"/>
<feature type="compositionally biased region" description="Basic and acidic residues" evidence="1">
    <location>
        <begin position="304"/>
        <end position="316"/>
    </location>
</feature>
<proteinExistence type="predicted"/>
<feature type="compositionally biased region" description="Gly residues" evidence="1">
    <location>
        <begin position="291"/>
        <end position="303"/>
    </location>
</feature>
<dbReference type="Proteomes" id="UP000198546">
    <property type="component" value="Chromosome i"/>
</dbReference>
<dbReference type="STRING" id="675864.SAMN04489747_0348"/>
<dbReference type="RefSeq" id="WP_090590033.1">
    <property type="nucleotide sequence ID" value="NZ_LT629688.1"/>
</dbReference>
<accession>A0A1G6SLU2</accession>
<evidence type="ECO:0000313" key="3">
    <source>
        <dbReference type="Proteomes" id="UP000198546"/>
    </source>
</evidence>
<evidence type="ECO:0000313" key="2">
    <source>
        <dbReference type="EMBL" id="SDD17096.1"/>
    </source>
</evidence>
<evidence type="ECO:0000256" key="1">
    <source>
        <dbReference type="SAM" id="MobiDB-lite"/>
    </source>
</evidence>
<name>A0A1G6SLU2_9ACTN</name>
<feature type="compositionally biased region" description="Acidic residues" evidence="1">
    <location>
        <begin position="540"/>
        <end position="558"/>
    </location>
</feature>
<protein>
    <recommendedName>
        <fullName evidence="4">PPE family protein</fullName>
    </recommendedName>
</protein>
<gene>
    <name evidence="2" type="ORF">SAMN04489747_0348</name>
</gene>
<evidence type="ECO:0008006" key="4">
    <source>
        <dbReference type="Google" id="ProtNLM"/>
    </source>
</evidence>
<organism evidence="2 3">
    <name type="scientific">Auraticoccus monumenti</name>
    <dbReference type="NCBI Taxonomy" id="675864"/>
    <lineage>
        <taxon>Bacteria</taxon>
        <taxon>Bacillati</taxon>
        <taxon>Actinomycetota</taxon>
        <taxon>Actinomycetes</taxon>
        <taxon>Propionibacteriales</taxon>
        <taxon>Propionibacteriaceae</taxon>
        <taxon>Auraticoccus</taxon>
    </lineage>
</organism>
<sequence length="572" mass="55232">MHAAHDGGGGGGQYAGATQRQNMAFIASTQLADLEGSQDDWRDSARQADEVADLVERQLTGLTAEGGWTGAGARAYAAMITRDLVEPLRDFAEVARRNARAYQPLIRAVNQAHSAAVSNNVPWDVDTAWFVTRKEVDQGLFSKIEEAVQGEDEDYEKAKANAPYEIKRGNDAPVKSVPKEQWELNEAMNPLTSAPTVFTRVGTPVSDSQHRFDKMMETEGLNDGPRSNVRAAAQGIDTELRSFSPAPVETYSASGDEYHAPTPPGGGGSTPGGGGGSPSGPGGPSSPDGPRTGGPDGPTGPDGPGHDGPDGPRPDGPDGPTGPDGPVPGDPTTPVSPTPTGPGGPGGPGADGPGGPGADGPGGPGADGPGGPGTGSPLGPGSTGPSGPGVGGIGGPGGSGGSPVSAVPVAADGTSAAGVTAIGAPSVTTAAPSGLPAMSTGAPAGSPGGLGALPMATPGGGAPGTSFSLAGGRPSLSAGAHGSMPGSGTAGVGGPGGPGTGSAGTGTAGTSGAGGTGAGAGGAGQGMAGGPAAARRAGDRDEEEQTELDGTWLEEDESVWGARSTAPPPEIR</sequence>
<feature type="compositionally biased region" description="Pro residues" evidence="1">
    <location>
        <begin position="323"/>
        <end position="342"/>
    </location>
</feature>